<dbReference type="Proteomes" id="UP000054058">
    <property type="component" value="Unassembled WGS sequence"/>
</dbReference>
<dbReference type="AlphaFoldDB" id="X7E651"/>
<comment type="caution">
    <text evidence="1">The sequence shown here is derived from an EMBL/GenBank/DDBJ whole genome shotgun (WGS) entry which is preliminary data.</text>
</comment>
<sequence length="51" mass="5516">MVKTAFSVSDCGRSSLIMTLFLCLAGIRTLTAAASTEKSAVKASLKYFRLR</sequence>
<proteinExistence type="predicted"/>
<protein>
    <submittedName>
        <fullName evidence="1">Uncharacterized protein</fullName>
    </submittedName>
</protein>
<keyword evidence="2" id="KW-1185">Reference proteome</keyword>
<organism evidence="1 2">
    <name type="scientific">Marinomonas ushuaiensis DSM 15871</name>
    <dbReference type="NCBI Taxonomy" id="1122207"/>
    <lineage>
        <taxon>Bacteria</taxon>
        <taxon>Pseudomonadati</taxon>
        <taxon>Pseudomonadota</taxon>
        <taxon>Gammaproteobacteria</taxon>
        <taxon>Oceanospirillales</taxon>
        <taxon>Oceanospirillaceae</taxon>
        <taxon>Marinomonas</taxon>
    </lineage>
</organism>
<dbReference type="STRING" id="1122207.MUS1_10615"/>
<gene>
    <name evidence="1" type="ORF">MUS1_10615</name>
</gene>
<dbReference type="PATRIC" id="fig|1122207.3.peg.1254"/>
<reference evidence="1 2" key="1">
    <citation type="submission" date="2014-01" db="EMBL/GenBank/DDBJ databases">
        <title>Marinomonas ushuaiensis DSM 15871 Genome Sequencing.</title>
        <authorList>
            <person name="Lai Q."/>
            <person name="Shao Z.S."/>
        </authorList>
    </citation>
    <scope>NUCLEOTIDE SEQUENCE [LARGE SCALE GENOMIC DNA]</scope>
    <source>
        <strain evidence="1 2">DSM 15871</strain>
    </source>
</reference>
<dbReference type="EMBL" id="JAMB01000004">
    <property type="protein sequence ID" value="ETX11397.1"/>
    <property type="molecule type" value="Genomic_DNA"/>
</dbReference>
<evidence type="ECO:0000313" key="2">
    <source>
        <dbReference type="Proteomes" id="UP000054058"/>
    </source>
</evidence>
<evidence type="ECO:0000313" key="1">
    <source>
        <dbReference type="EMBL" id="ETX11397.1"/>
    </source>
</evidence>
<name>X7E651_9GAMM</name>
<accession>X7E651</accession>